<dbReference type="SUPFAM" id="SSF52833">
    <property type="entry name" value="Thioredoxin-like"/>
    <property type="match status" value="1"/>
</dbReference>
<evidence type="ECO:0000313" key="4">
    <source>
        <dbReference type="Proteomes" id="UP000000323"/>
    </source>
</evidence>
<dbReference type="KEGG" id="ttr:Tter_2080"/>
<evidence type="ECO:0000256" key="1">
    <source>
        <dbReference type="SAM" id="Phobius"/>
    </source>
</evidence>
<keyword evidence="1" id="KW-0472">Membrane</keyword>
<dbReference type="HOGENOM" id="CLU_042529_11_0_0"/>
<organism evidence="3 4">
    <name type="scientific">Thermobaculum terrenum (strain ATCC BAA-798 / CCMEE 7001 / YNP1)</name>
    <dbReference type="NCBI Taxonomy" id="525904"/>
    <lineage>
        <taxon>Bacteria</taxon>
        <taxon>Bacillati</taxon>
        <taxon>Chloroflexota</taxon>
        <taxon>Chloroflexia</taxon>
        <taxon>Candidatus Thermobaculales</taxon>
        <taxon>Candidatus Thermobaculaceae</taxon>
        <taxon>Thermobaculum</taxon>
    </lineage>
</organism>
<sequence length="199" mass="21113">MSSTNKKVGAQRATAGWRGAGLILPVAVLVLATAVVGALLLSNGRQPGSAQGPGQTASSSRQLAPDFSVTTLDGSTFSLSAHRGKAVVLMFTAPWCYSCIPEIAKLNQLYDKYHGQGLQVLVLDVESDDGRGDLLRFKQQTNGGDYGWAVDRDYKVTTAYGVQVADTKVIIDRQGRVVARFEGGTSPGELEAAVQEALR</sequence>
<proteinExistence type="predicted"/>
<dbReference type="InterPro" id="IPR013766">
    <property type="entry name" value="Thioredoxin_domain"/>
</dbReference>
<dbReference type="eggNOG" id="COG0526">
    <property type="taxonomic scope" value="Bacteria"/>
</dbReference>
<dbReference type="OrthoDB" id="25753at2"/>
<dbReference type="InterPro" id="IPR000866">
    <property type="entry name" value="AhpC/TSA"/>
</dbReference>
<dbReference type="EMBL" id="CP001826">
    <property type="protein sequence ID" value="ACZ42983.1"/>
    <property type="molecule type" value="Genomic_DNA"/>
</dbReference>
<dbReference type="AlphaFoldDB" id="D1CGW2"/>
<reference evidence="4" key="1">
    <citation type="journal article" date="2010" name="Stand. Genomic Sci.">
        <title>Complete genome sequence of 'Thermobaculum terrenum' type strain (YNP1).</title>
        <authorList>
            <person name="Kiss H."/>
            <person name="Cleland D."/>
            <person name="Lapidus A."/>
            <person name="Lucas S."/>
            <person name="Glavina Del Rio T."/>
            <person name="Nolan M."/>
            <person name="Tice H."/>
            <person name="Han C."/>
            <person name="Goodwin L."/>
            <person name="Pitluck S."/>
            <person name="Liolios K."/>
            <person name="Ivanova N."/>
            <person name="Mavromatis K."/>
            <person name="Ovchinnikova G."/>
            <person name="Pati A."/>
            <person name="Chen A."/>
            <person name="Palaniappan K."/>
            <person name="Land M."/>
            <person name="Hauser L."/>
            <person name="Chang Y."/>
            <person name="Jeffries C."/>
            <person name="Lu M."/>
            <person name="Brettin T."/>
            <person name="Detter J."/>
            <person name="Goker M."/>
            <person name="Tindall B."/>
            <person name="Beck B."/>
            <person name="McDermott T."/>
            <person name="Woyke T."/>
            <person name="Bristow J."/>
            <person name="Eisen J."/>
            <person name="Markowitz V."/>
            <person name="Hugenholtz P."/>
            <person name="Kyrpides N."/>
            <person name="Klenk H."/>
            <person name="Cheng J."/>
        </authorList>
    </citation>
    <scope>NUCLEOTIDE SEQUENCE [LARGE SCALE GENOMIC DNA]</scope>
    <source>
        <strain evidence="4">ATCC BAA-798 / YNP1</strain>
    </source>
</reference>
<keyword evidence="4" id="KW-1185">Reference proteome</keyword>
<dbReference type="Pfam" id="PF00578">
    <property type="entry name" value="AhpC-TSA"/>
    <property type="match status" value="1"/>
</dbReference>
<dbReference type="Proteomes" id="UP000000323">
    <property type="component" value="Chromosome 2"/>
</dbReference>
<dbReference type="RefSeq" id="WP_012876014.1">
    <property type="nucleotide sequence ID" value="NC_013526.1"/>
</dbReference>
<dbReference type="PANTHER" id="PTHR42852">
    <property type="entry name" value="THIOL:DISULFIDE INTERCHANGE PROTEIN DSBE"/>
    <property type="match status" value="1"/>
</dbReference>
<dbReference type="STRING" id="525904.Tter_2080"/>
<protein>
    <submittedName>
        <fullName evidence="3">Alkyl hydroperoxide reductase/ Thiol specific antioxidant/ Mal allergen</fullName>
    </submittedName>
</protein>
<evidence type="ECO:0000259" key="2">
    <source>
        <dbReference type="PROSITE" id="PS51352"/>
    </source>
</evidence>
<dbReference type="InterPro" id="IPR036249">
    <property type="entry name" value="Thioredoxin-like_sf"/>
</dbReference>
<feature type="transmembrane region" description="Helical" evidence="1">
    <location>
        <begin position="20"/>
        <end position="41"/>
    </location>
</feature>
<dbReference type="InterPro" id="IPR050553">
    <property type="entry name" value="Thioredoxin_ResA/DsbE_sf"/>
</dbReference>
<dbReference type="Gene3D" id="3.40.30.10">
    <property type="entry name" value="Glutaredoxin"/>
    <property type="match status" value="1"/>
</dbReference>
<accession>D1CGW2</accession>
<dbReference type="GO" id="GO:0016209">
    <property type="term" value="F:antioxidant activity"/>
    <property type="evidence" value="ECO:0007669"/>
    <property type="project" value="InterPro"/>
</dbReference>
<name>D1CGW2_THET1</name>
<dbReference type="CDD" id="cd02966">
    <property type="entry name" value="TlpA_like_family"/>
    <property type="match status" value="1"/>
</dbReference>
<dbReference type="PROSITE" id="PS51352">
    <property type="entry name" value="THIOREDOXIN_2"/>
    <property type="match status" value="1"/>
</dbReference>
<keyword evidence="1" id="KW-1133">Transmembrane helix</keyword>
<dbReference type="GO" id="GO:0016491">
    <property type="term" value="F:oxidoreductase activity"/>
    <property type="evidence" value="ECO:0007669"/>
    <property type="project" value="InterPro"/>
</dbReference>
<gene>
    <name evidence="3" type="ordered locus">Tter_2080</name>
</gene>
<feature type="domain" description="Thioredoxin" evidence="2">
    <location>
        <begin position="58"/>
        <end position="199"/>
    </location>
</feature>
<dbReference type="PANTHER" id="PTHR42852:SF13">
    <property type="entry name" value="PROTEIN DIPZ"/>
    <property type="match status" value="1"/>
</dbReference>
<evidence type="ECO:0000313" key="3">
    <source>
        <dbReference type="EMBL" id="ACZ42983.1"/>
    </source>
</evidence>
<keyword evidence="1" id="KW-0812">Transmembrane</keyword>